<evidence type="ECO:0000259" key="3">
    <source>
        <dbReference type="PROSITE" id="PS50893"/>
    </source>
</evidence>
<protein>
    <submittedName>
        <fullName evidence="4">ABC-type transporter, ATPase subunit</fullName>
    </submittedName>
</protein>
<accession>K0K8Y8</accession>
<dbReference type="EMBL" id="HE804045">
    <property type="protein sequence ID" value="CCH33304.1"/>
    <property type="molecule type" value="Genomic_DNA"/>
</dbReference>
<keyword evidence="5" id="KW-1185">Reference proteome</keyword>
<dbReference type="Pfam" id="PF00005">
    <property type="entry name" value="ABC_tran"/>
    <property type="match status" value="1"/>
</dbReference>
<dbReference type="Gene3D" id="3.40.50.300">
    <property type="entry name" value="P-loop containing nucleotide triphosphate hydrolases"/>
    <property type="match status" value="1"/>
</dbReference>
<dbReference type="AlphaFoldDB" id="K0K8Y8"/>
<dbReference type="InterPro" id="IPR015854">
    <property type="entry name" value="ABC_transpr_LolD-like"/>
</dbReference>
<keyword evidence="1" id="KW-0547">Nucleotide-binding</keyword>
<dbReference type="STRING" id="1179773.BN6_60500"/>
<dbReference type="Proteomes" id="UP000006281">
    <property type="component" value="Chromosome"/>
</dbReference>
<dbReference type="GO" id="GO:0005524">
    <property type="term" value="F:ATP binding"/>
    <property type="evidence" value="ECO:0007669"/>
    <property type="project" value="UniProtKB-KW"/>
</dbReference>
<dbReference type="InterPro" id="IPR027417">
    <property type="entry name" value="P-loop_NTPase"/>
</dbReference>
<dbReference type="PATRIC" id="fig|1179773.3.peg.6093"/>
<evidence type="ECO:0000256" key="2">
    <source>
        <dbReference type="ARBA" id="ARBA00022840"/>
    </source>
</evidence>
<evidence type="ECO:0000313" key="4">
    <source>
        <dbReference type="EMBL" id="CCH33304.1"/>
    </source>
</evidence>
<dbReference type="GO" id="GO:0005886">
    <property type="term" value="C:plasma membrane"/>
    <property type="evidence" value="ECO:0007669"/>
    <property type="project" value="TreeGrafter"/>
</dbReference>
<name>K0K8Y8_SACES</name>
<dbReference type="PANTHER" id="PTHR24220:SF659">
    <property type="entry name" value="TRANSPORTER, PUTATIVE-RELATED"/>
    <property type="match status" value="1"/>
</dbReference>
<sequence length="260" mass="27277">MADRYDERETAVADLYDERETAAAGLYDERTDSYDQRPAGPAHVLRLRDVGVDYRTPAGSVTAVSDVTLDVPASGITVLAGPSGSGKSTLLRVLSLVERPTTGGVELRGMGTARLSSRARRALRRTEIALVFQNPGENLVGHLTVGDNLRAAAQAAGRTAAVADLLAQLGLPDTADWKVNALSGGQQQRLAFGCALARGASVVLADEPTSQLDTGSADLVLETLADLARRGVPVVVASHDPRLIALADTRFDLRNGVLAA</sequence>
<dbReference type="HOGENOM" id="CLU_000604_1_22_11"/>
<evidence type="ECO:0000256" key="1">
    <source>
        <dbReference type="ARBA" id="ARBA00022741"/>
    </source>
</evidence>
<dbReference type="InterPro" id="IPR003439">
    <property type="entry name" value="ABC_transporter-like_ATP-bd"/>
</dbReference>
<organism evidence="4 5">
    <name type="scientific">Saccharothrix espanaensis (strain ATCC 51144 / DSM 44229 / JCM 9112 / NBRC 15066 / NRRL 15764)</name>
    <dbReference type="NCBI Taxonomy" id="1179773"/>
    <lineage>
        <taxon>Bacteria</taxon>
        <taxon>Bacillati</taxon>
        <taxon>Actinomycetota</taxon>
        <taxon>Actinomycetes</taxon>
        <taxon>Pseudonocardiales</taxon>
        <taxon>Pseudonocardiaceae</taxon>
        <taxon>Saccharothrix</taxon>
    </lineage>
</organism>
<dbReference type="SMART" id="SM00382">
    <property type="entry name" value="AAA"/>
    <property type="match status" value="1"/>
</dbReference>
<dbReference type="PROSITE" id="PS50893">
    <property type="entry name" value="ABC_TRANSPORTER_2"/>
    <property type="match status" value="1"/>
</dbReference>
<feature type="domain" description="ABC transporter" evidence="3">
    <location>
        <begin position="45"/>
        <end position="260"/>
    </location>
</feature>
<dbReference type="InterPro" id="IPR017871">
    <property type="entry name" value="ABC_transporter-like_CS"/>
</dbReference>
<dbReference type="KEGG" id="sesp:BN6_60500"/>
<dbReference type="GO" id="GO:0022857">
    <property type="term" value="F:transmembrane transporter activity"/>
    <property type="evidence" value="ECO:0007669"/>
    <property type="project" value="TreeGrafter"/>
</dbReference>
<dbReference type="BioCyc" id="SESP1179773:BN6_RS29110-MONOMER"/>
<gene>
    <name evidence="4" type="ordered locus">BN6_60500</name>
</gene>
<dbReference type="GO" id="GO:0016887">
    <property type="term" value="F:ATP hydrolysis activity"/>
    <property type="evidence" value="ECO:0007669"/>
    <property type="project" value="InterPro"/>
</dbReference>
<keyword evidence="2" id="KW-0067">ATP-binding</keyword>
<evidence type="ECO:0000313" key="5">
    <source>
        <dbReference type="Proteomes" id="UP000006281"/>
    </source>
</evidence>
<reference evidence="4 5" key="1">
    <citation type="journal article" date="2012" name="BMC Genomics">
        <title>Complete genome sequence of Saccharothrix espanaensis DSM 44229T and comparison to the other completely sequenced Pseudonocardiaceae.</title>
        <authorList>
            <person name="Strobel T."/>
            <person name="Al-Dilaimi A."/>
            <person name="Blom J."/>
            <person name="Gessner A."/>
            <person name="Kalinowski J."/>
            <person name="Luzhetska M."/>
            <person name="Puhler A."/>
            <person name="Szczepanowski R."/>
            <person name="Bechthold A."/>
            <person name="Ruckert C."/>
        </authorList>
    </citation>
    <scope>NUCLEOTIDE SEQUENCE [LARGE SCALE GENOMIC DNA]</scope>
    <source>
        <strain evidence="5">ATCC 51144 / DSM 44229 / JCM 9112 / NBRC 15066 / NRRL 15764</strain>
    </source>
</reference>
<dbReference type="eggNOG" id="COG1136">
    <property type="taxonomic scope" value="Bacteria"/>
</dbReference>
<dbReference type="InterPro" id="IPR003593">
    <property type="entry name" value="AAA+_ATPase"/>
</dbReference>
<dbReference type="PROSITE" id="PS00211">
    <property type="entry name" value="ABC_TRANSPORTER_1"/>
    <property type="match status" value="1"/>
</dbReference>
<proteinExistence type="predicted"/>
<dbReference type="PANTHER" id="PTHR24220">
    <property type="entry name" value="IMPORT ATP-BINDING PROTEIN"/>
    <property type="match status" value="1"/>
</dbReference>
<dbReference type="SUPFAM" id="SSF52540">
    <property type="entry name" value="P-loop containing nucleoside triphosphate hydrolases"/>
    <property type="match status" value="1"/>
</dbReference>